<geneLocation type="mitochondrion" evidence="2"/>
<feature type="region of interest" description="Disordered" evidence="1">
    <location>
        <begin position="1"/>
        <end position="24"/>
    </location>
</feature>
<evidence type="ECO:0000256" key="1">
    <source>
        <dbReference type="SAM" id="MobiDB-lite"/>
    </source>
</evidence>
<evidence type="ECO:0000313" key="2">
    <source>
        <dbReference type="EMBL" id="KUM46360.1"/>
    </source>
</evidence>
<comment type="caution">
    <text evidence="2">The sequence shown here is derived from an EMBL/GenBank/DDBJ whole genome shotgun (WGS) entry which is preliminary data.</text>
</comment>
<keyword evidence="2" id="KW-0496">Mitochondrion</keyword>
<proteinExistence type="predicted"/>
<accession>A0A101LW06</accession>
<dbReference type="EMBL" id="LKAM01000012">
    <property type="protein sequence ID" value="KUM46360.1"/>
    <property type="molecule type" value="Genomic_DNA"/>
</dbReference>
<protein>
    <submittedName>
        <fullName evidence="2">Uncharacterized protein</fullName>
    </submittedName>
</protein>
<dbReference type="AlphaFoldDB" id="A0A101LW06"/>
<gene>
    <name evidence="2" type="ORF">ABT39_MTgene1866</name>
</gene>
<sequence length="47" mass="5214">MKMGGAVQNLDQKESIPHQSVPANEKGKFINTSFSLIQHNDGFRISI</sequence>
<name>A0A101LW06_PICGL</name>
<organism evidence="2">
    <name type="scientific">Picea glauca</name>
    <name type="common">White spruce</name>
    <name type="synonym">Pinus glauca</name>
    <dbReference type="NCBI Taxonomy" id="3330"/>
    <lineage>
        <taxon>Eukaryota</taxon>
        <taxon>Viridiplantae</taxon>
        <taxon>Streptophyta</taxon>
        <taxon>Embryophyta</taxon>
        <taxon>Tracheophyta</taxon>
        <taxon>Spermatophyta</taxon>
        <taxon>Pinopsida</taxon>
        <taxon>Pinidae</taxon>
        <taxon>Conifers I</taxon>
        <taxon>Pinales</taxon>
        <taxon>Pinaceae</taxon>
        <taxon>Picea</taxon>
    </lineage>
</organism>
<reference evidence="2" key="1">
    <citation type="journal article" date="2015" name="Genome Biol. Evol.">
        <title>Organellar Genomes of White Spruce (Picea glauca): Assembly and Annotation.</title>
        <authorList>
            <person name="Jackman S.D."/>
            <person name="Warren R.L."/>
            <person name="Gibb E.A."/>
            <person name="Vandervalk B.P."/>
            <person name="Mohamadi H."/>
            <person name="Chu J."/>
            <person name="Raymond A."/>
            <person name="Pleasance S."/>
            <person name="Coope R."/>
            <person name="Wildung M.R."/>
            <person name="Ritland C.E."/>
            <person name="Bousquet J."/>
            <person name="Jones S.J."/>
            <person name="Bohlmann J."/>
            <person name="Birol I."/>
        </authorList>
    </citation>
    <scope>NUCLEOTIDE SEQUENCE [LARGE SCALE GENOMIC DNA]</scope>
    <source>
        <tissue evidence="2">Flushing bud</tissue>
    </source>
</reference>